<dbReference type="EMBL" id="PITI01002049">
    <property type="protein sequence ID" value="TBT99237.1"/>
    <property type="molecule type" value="Genomic_DNA"/>
</dbReference>
<sequence length="506" mass="59420">MKINFEKMCMKCPLMLLFMIKCIKPAAFQSEEEYFNQLVKGINELGFHEKYADIFANLHDKSEVSSVFFKIQGSLFYVPLFIFNKEDADFLNEETSSSVESKDKDSQNLRSKNLMRILTRSDLNIFPGLFKLQKLKEYVFKYEKVTFRDKGTSDLQKNIFLDFIIEYTNKIDEMFSESGCDIVFVEHTIGSEALEINMKSLSGEFENKEYFDIKKVHEKLKDKNIGFAKFIVFLMNKSLVRKIQEQKLENLLFGILKEKFKLIFKKPRLAPLPQLELNKQANEGGDITINVSLNFGSISKKLQKEDFSDMFKEILNENWSGYCQNRELYELFLTNPIILLKYNLLLYKTEISFFLNFILRKLTSSSSISTNYNVIDFLCQFVELLPQPIFSKIYRILEDTYQNFVNDKSDRVDKEKNKTAVNNLEKMIYYMVSTNEDNTMSILFSKIVAGLFSFVEHGDLKHTEGFSKVFDERFSNIDFYQNLVKNIKSLLIVYSEFSRLDRPEQL</sequence>
<feature type="signal peptide" evidence="1">
    <location>
        <begin position="1"/>
        <end position="25"/>
    </location>
</feature>
<feature type="chain" id="PRO_5020777755" evidence="1">
    <location>
        <begin position="26"/>
        <end position="506"/>
    </location>
</feature>
<organism evidence="2 3">
    <name type="scientific">Hamiltosporidium magnivora</name>
    <dbReference type="NCBI Taxonomy" id="148818"/>
    <lineage>
        <taxon>Eukaryota</taxon>
        <taxon>Fungi</taxon>
        <taxon>Fungi incertae sedis</taxon>
        <taxon>Microsporidia</taxon>
        <taxon>Dubosqiidae</taxon>
        <taxon>Hamiltosporidium</taxon>
    </lineage>
</organism>
<evidence type="ECO:0000313" key="2">
    <source>
        <dbReference type="EMBL" id="TBT99237.1"/>
    </source>
</evidence>
<proteinExistence type="predicted"/>
<name>A0A4Q9KWC2_9MICR</name>
<dbReference type="Proteomes" id="UP000291404">
    <property type="component" value="Unassembled WGS sequence"/>
</dbReference>
<reference evidence="2 3" key="1">
    <citation type="submission" date="2017-12" db="EMBL/GenBank/DDBJ databases">
        <authorList>
            <person name="Pombert J.-F."/>
            <person name="Haag K.L."/>
            <person name="Ebert D."/>
        </authorList>
    </citation>
    <scope>NUCLEOTIDE SEQUENCE [LARGE SCALE GENOMIC DNA]</scope>
    <source>
        <strain evidence="2">BE-OM-2</strain>
    </source>
</reference>
<keyword evidence="1" id="KW-0732">Signal</keyword>
<dbReference type="VEuPathDB" id="MicrosporidiaDB:CWI36_2049p0010"/>
<protein>
    <submittedName>
        <fullName evidence="2">Uncharacterized protein</fullName>
    </submittedName>
</protein>
<comment type="caution">
    <text evidence="2">The sequence shown here is derived from an EMBL/GenBank/DDBJ whole genome shotgun (WGS) entry which is preliminary data.</text>
</comment>
<evidence type="ECO:0000313" key="3">
    <source>
        <dbReference type="Proteomes" id="UP000291404"/>
    </source>
</evidence>
<evidence type="ECO:0000256" key="1">
    <source>
        <dbReference type="SAM" id="SignalP"/>
    </source>
</evidence>
<keyword evidence="3" id="KW-1185">Reference proteome</keyword>
<dbReference type="AlphaFoldDB" id="A0A4Q9KWC2"/>
<gene>
    <name evidence="2" type="ORF">CWI36_2049p0010</name>
</gene>
<accession>A0A4Q9KWC2</accession>
<dbReference type="VEuPathDB" id="MicrosporidiaDB:CWI39_1272p0010"/>